<protein>
    <submittedName>
        <fullName evidence="2">2262_t:CDS:1</fullName>
    </submittedName>
</protein>
<comment type="caution">
    <text evidence="2">The sequence shown here is derived from an EMBL/GenBank/DDBJ whole genome shotgun (WGS) entry which is preliminary data.</text>
</comment>
<dbReference type="OrthoDB" id="10499682at2759"/>
<dbReference type="EMBL" id="CAJVPZ010066058">
    <property type="protein sequence ID" value="CAG8795826.1"/>
    <property type="molecule type" value="Genomic_DNA"/>
</dbReference>
<keyword evidence="3" id="KW-1185">Reference proteome</keyword>
<reference evidence="2" key="1">
    <citation type="submission" date="2021-06" db="EMBL/GenBank/DDBJ databases">
        <authorList>
            <person name="Kallberg Y."/>
            <person name="Tangrot J."/>
            <person name="Rosling A."/>
        </authorList>
    </citation>
    <scope>NUCLEOTIDE SEQUENCE</scope>
    <source>
        <strain evidence="2">IN212</strain>
    </source>
</reference>
<dbReference type="Proteomes" id="UP000789396">
    <property type="component" value="Unassembled WGS sequence"/>
</dbReference>
<gene>
    <name evidence="2" type="ORF">RFULGI_LOCUS17221</name>
</gene>
<feature type="region of interest" description="Disordered" evidence="1">
    <location>
        <begin position="32"/>
        <end position="63"/>
    </location>
</feature>
<organism evidence="2 3">
    <name type="scientific">Racocetra fulgida</name>
    <dbReference type="NCBI Taxonomy" id="60492"/>
    <lineage>
        <taxon>Eukaryota</taxon>
        <taxon>Fungi</taxon>
        <taxon>Fungi incertae sedis</taxon>
        <taxon>Mucoromycota</taxon>
        <taxon>Glomeromycotina</taxon>
        <taxon>Glomeromycetes</taxon>
        <taxon>Diversisporales</taxon>
        <taxon>Gigasporaceae</taxon>
        <taxon>Racocetra</taxon>
    </lineage>
</organism>
<feature type="non-terminal residue" evidence="2">
    <location>
        <position position="86"/>
    </location>
</feature>
<evidence type="ECO:0000313" key="3">
    <source>
        <dbReference type="Proteomes" id="UP000789396"/>
    </source>
</evidence>
<feature type="non-terminal residue" evidence="2">
    <location>
        <position position="1"/>
    </location>
</feature>
<name>A0A9N9JT11_9GLOM</name>
<accession>A0A9N9JT11</accession>
<proteinExistence type="predicted"/>
<evidence type="ECO:0000256" key="1">
    <source>
        <dbReference type="SAM" id="MobiDB-lite"/>
    </source>
</evidence>
<dbReference type="AlphaFoldDB" id="A0A9N9JT11"/>
<evidence type="ECO:0000313" key="2">
    <source>
        <dbReference type="EMBL" id="CAG8795826.1"/>
    </source>
</evidence>
<sequence>NISNARLGSGVPIETTSSASFYVEDLKREHSPAISSPLALPLKKNNRKKKTDKTSMVSTETESEVFLHNTTNNTDNISKMGFELEE</sequence>